<comment type="catalytic activity">
    <reaction evidence="10">
        <text>L-seryl-[protein] + ATP = O-phospho-L-seryl-[protein] + ADP + H(+)</text>
        <dbReference type="Rhea" id="RHEA:17989"/>
        <dbReference type="Rhea" id="RHEA-COMP:9863"/>
        <dbReference type="Rhea" id="RHEA-COMP:11604"/>
        <dbReference type="ChEBI" id="CHEBI:15378"/>
        <dbReference type="ChEBI" id="CHEBI:29999"/>
        <dbReference type="ChEBI" id="CHEBI:30616"/>
        <dbReference type="ChEBI" id="CHEBI:83421"/>
        <dbReference type="ChEBI" id="CHEBI:456216"/>
        <dbReference type="EC" id="2.7.11.1"/>
    </reaction>
</comment>
<proteinExistence type="inferred from homology"/>
<evidence type="ECO:0000256" key="5">
    <source>
        <dbReference type="ARBA" id="ARBA00022741"/>
    </source>
</evidence>
<feature type="compositionally biased region" description="Basic and acidic residues" evidence="12">
    <location>
        <begin position="776"/>
        <end position="789"/>
    </location>
</feature>
<dbReference type="InterPro" id="IPR050236">
    <property type="entry name" value="Ser_Thr_kinase_AGC"/>
</dbReference>
<dbReference type="SMART" id="SM00220">
    <property type="entry name" value="S_TKc"/>
    <property type="match status" value="1"/>
</dbReference>
<dbReference type="SMART" id="SM00133">
    <property type="entry name" value="S_TK_X"/>
    <property type="match status" value="1"/>
</dbReference>
<dbReference type="GO" id="GO:0035556">
    <property type="term" value="P:intracellular signal transduction"/>
    <property type="evidence" value="ECO:0007669"/>
    <property type="project" value="TreeGrafter"/>
</dbReference>
<dbReference type="Gene3D" id="1.10.510.10">
    <property type="entry name" value="Transferase(Phosphotransferase) domain 1"/>
    <property type="match status" value="3"/>
</dbReference>
<dbReference type="EMBL" id="JABXXO010000003">
    <property type="protein sequence ID" value="KAF7782348.1"/>
    <property type="molecule type" value="Genomic_DNA"/>
</dbReference>
<dbReference type="CDD" id="cd21742">
    <property type="entry name" value="MobB_NDR_LATS-like"/>
    <property type="match status" value="1"/>
</dbReference>
<dbReference type="InterPro" id="IPR011009">
    <property type="entry name" value="Kinase-like_dom_sf"/>
</dbReference>
<dbReference type="FunFam" id="3.30.200.20:FF:000192">
    <property type="entry name" value="Serine/threonine-protein kinase cot-1"/>
    <property type="match status" value="1"/>
</dbReference>
<dbReference type="PROSITE" id="PS00107">
    <property type="entry name" value="PROTEIN_KINASE_ATP"/>
    <property type="match status" value="1"/>
</dbReference>
<dbReference type="Gene3D" id="3.30.200.20">
    <property type="entry name" value="Phosphorylase Kinase, domain 1"/>
    <property type="match status" value="2"/>
</dbReference>
<evidence type="ECO:0000313" key="15">
    <source>
        <dbReference type="EMBL" id="KAF7782348.1"/>
    </source>
</evidence>
<keyword evidence="6" id="KW-0418">Kinase</keyword>
<evidence type="ECO:0000256" key="2">
    <source>
        <dbReference type="ARBA" id="ARBA00022527"/>
    </source>
</evidence>
<sequence>MMHRAISYVNFLPCILAPTLEKDCDRLWDDARARDTVPLRPRRTTGALHRPLSRPPSLTRHRANQAPPALDPLSMNNPYFVPYYTQPNYISPPQPEFHDEPTTSTIPAGTFLHKGFYDLLAMIPTPSPSRLLWGAPTGPTPDPIVAGPRYEDIKPLPGGAIRSSPKKGRRISKDMVSKPKGFVHLVHASDADQLEALLTRWGPDGLGKLGDPHWAHPIKTQVRQSNQARAVNEVMNALKRSQGAYGELHVVNGASTNTSSSLLTTAAKENYITPYNIDGLPGKSGFSTGRLNGPRSHPQIQENEVLGPVDPVQAQVEPPPPRPINPSLSTLEKAVAARIFFENLYFPLFRHPPSREQRRLAMERDMAEMQLTHDQKEHLRARWRQNESDYLRERRQKVDISAFIGLKIIGHGAFGVVSLVREKSTGNLYAMKQLRKADMLRKGQEGHVRAERDVLKAASLVHAPGGAEWIVKMYYSFQDSDNLYLILEYMGGGDLLNLLIERDVFEENFTRFYVAEMILAIESCHKHGFIHRDIKPDNFLFDPNGHIRLSDFGLATDLHWAHDTSYYENQRLHLLHKHGIDIGDSVMDGRKTRRMTPREIEQLMGGGDSQGGLFTWRDKHRRKLAYSICGTNSYMSPEVIRGHGYSYSCDWWSLGVIMFECLYGFPPFVSNSRHVTRQKILNWKQSIRFPSKPRVSHEGVNLMQQLLCEPEDRLGSQTSSSVNRPDALVVQARRSSVIPHPGSGGGNDGAELIKAHPWFKGIDWQNIHRYPAPFKPELRNPEDTKHFDSDIPPEPLAPANGAPPDATRDPLLRDNVYGAEVLNVRKRLAFAGFTHKSPRSFEYAHVDQAFEPLSNNGHNQIGTVRGRTLVREAHAGGKGRAISM</sequence>
<dbReference type="PROSITE" id="PS50011">
    <property type="entry name" value="PROTEIN_KINASE_DOM"/>
    <property type="match status" value="1"/>
</dbReference>
<evidence type="ECO:0000256" key="1">
    <source>
        <dbReference type="ARBA" id="ARBA00012513"/>
    </source>
</evidence>
<evidence type="ECO:0000256" key="10">
    <source>
        <dbReference type="ARBA" id="ARBA00048679"/>
    </source>
</evidence>
<dbReference type="PROSITE" id="PS00108">
    <property type="entry name" value="PROTEIN_KINASE_ST"/>
    <property type="match status" value="1"/>
</dbReference>
<dbReference type="InterPro" id="IPR000719">
    <property type="entry name" value="Prot_kinase_dom"/>
</dbReference>
<evidence type="ECO:0000256" key="3">
    <source>
        <dbReference type="ARBA" id="ARBA00022553"/>
    </source>
</evidence>
<name>A0A8H7F7X1_AGABI</name>
<evidence type="ECO:0000259" key="13">
    <source>
        <dbReference type="PROSITE" id="PS50011"/>
    </source>
</evidence>
<keyword evidence="5 11" id="KW-0547">Nucleotide-binding</keyword>
<dbReference type="InterPro" id="IPR059233">
    <property type="entry name" value="MobB_NdrA/B/Cbk1"/>
</dbReference>
<keyword evidence="2" id="KW-0723">Serine/threonine-protein kinase</keyword>
<evidence type="ECO:0000256" key="6">
    <source>
        <dbReference type="ARBA" id="ARBA00022777"/>
    </source>
</evidence>
<feature type="domain" description="AGC-kinase C-terminal" evidence="14">
    <location>
        <begin position="760"/>
        <end position="845"/>
    </location>
</feature>
<dbReference type="EC" id="2.7.11.1" evidence="1"/>
<dbReference type="GO" id="GO:0004674">
    <property type="term" value="F:protein serine/threonine kinase activity"/>
    <property type="evidence" value="ECO:0007669"/>
    <property type="project" value="UniProtKB-KW"/>
</dbReference>
<evidence type="ECO:0000256" key="4">
    <source>
        <dbReference type="ARBA" id="ARBA00022679"/>
    </source>
</evidence>
<comment type="similarity">
    <text evidence="8">Belongs to the protein kinase superfamily. STE Ser/Thr protein kinase family. COT1 subfamily.</text>
</comment>
<protein>
    <recommendedName>
        <fullName evidence="1">non-specific serine/threonine protein kinase</fullName>
        <ecNumber evidence="1">2.7.11.1</ecNumber>
    </recommendedName>
</protein>
<gene>
    <name evidence="15" type="ORF">Agabi119p4_1724</name>
</gene>
<feature type="binding site" evidence="11">
    <location>
        <position position="432"/>
    </location>
    <ligand>
        <name>ATP</name>
        <dbReference type="ChEBI" id="CHEBI:30616"/>
    </ligand>
</feature>
<accession>A0A8H7F7X1</accession>
<evidence type="ECO:0000256" key="8">
    <source>
        <dbReference type="ARBA" id="ARBA00038271"/>
    </source>
</evidence>
<reference evidence="15 16" key="1">
    <citation type="journal article" name="Sci. Rep.">
        <title>Telomere-to-telomere assembled and centromere annotated genomes of the two main subspecies of the button mushroom Agaricus bisporus reveal especially polymorphic chromosome ends.</title>
        <authorList>
            <person name="Sonnenberg A.S.M."/>
            <person name="Sedaghat-Telgerd N."/>
            <person name="Lavrijssen B."/>
            <person name="Ohm R.A."/>
            <person name="Hendrickx P.M."/>
            <person name="Scholtmeijer K."/>
            <person name="Baars J.J.P."/>
            <person name="van Peer A."/>
        </authorList>
    </citation>
    <scope>NUCLEOTIDE SEQUENCE [LARGE SCALE GENOMIC DNA]</scope>
    <source>
        <strain evidence="15 16">H119_p4</strain>
    </source>
</reference>
<dbReference type="PROSITE" id="PS51285">
    <property type="entry name" value="AGC_KINASE_CTER"/>
    <property type="match status" value="1"/>
</dbReference>
<keyword evidence="4" id="KW-0808">Transferase</keyword>
<evidence type="ECO:0000259" key="14">
    <source>
        <dbReference type="PROSITE" id="PS51285"/>
    </source>
</evidence>
<dbReference type="PANTHER" id="PTHR24356:SF400">
    <property type="entry name" value="SERINE_THREONINE-PROTEIN KINASE CBK1"/>
    <property type="match status" value="1"/>
</dbReference>
<dbReference type="SUPFAM" id="SSF56112">
    <property type="entry name" value="Protein kinase-like (PK-like)"/>
    <property type="match status" value="1"/>
</dbReference>
<feature type="domain" description="Protein kinase" evidence="13">
    <location>
        <begin position="403"/>
        <end position="729"/>
    </location>
</feature>
<evidence type="ECO:0000256" key="12">
    <source>
        <dbReference type="SAM" id="MobiDB-lite"/>
    </source>
</evidence>
<keyword evidence="3" id="KW-0597">Phosphoprotein</keyword>
<evidence type="ECO:0000256" key="11">
    <source>
        <dbReference type="PROSITE-ProRule" id="PRU10141"/>
    </source>
</evidence>
<comment type="caution">
    <text evidence="15">The sequence shown here is derived from an EMBL/GenBank/DDBJ whole genome shotgun (WGS) entry which is preliminary data.</text>
</comment>
<feature type="region of interest" description="Disordered" evidence="12">
    <location>
        <begin position="146"/>
        <end position="171"/>
    </location>
</feature>
<dbReference type="InterPro" id="IPR017441">
    <property type="entry name" value="Protein_kinase_ATP_BS"/>
</dbReference>
<dbReference type="Proteomes" id="UP000629468">
    <property type="component" value="Unassembled WGS sequence"/>
</dbReference>
<evidence type="ECO:0000256" key="9">
    <source>
        <dbReference type="ARBA" id="ARBA00047899"/>
    </source>
</evidence>
<feature type="region of interest" description="Disordered" evidence="12">
    <location>
        <begin position="45"/>
        <end position="72"/>
    </location>
</feature>
<dbReference type="AlphaFoldDB" id="A0A8H7F7X1"/>
<organism evidence="15 16">
    <name type="scientific">Agaricus bisporus var. burnettii</name>
    <dbReference type="NCBI Taxonomy" id="192524"/>
    <lineage>
        <taxon>Eukaryota</taxon>
        <taxon>Fungi</taxon>
        <taxon>Dikarya</taxon>
        <taxon>Basidiomycota</taxon>
        <taxon>Agaricomycotina</taxon>
        <taxon>Agaricomycetes</taxon>
        <taxon>Agaricomycetidae</taxon>
        <taxon>Agaricales</taxon>
        <taxon>Agaricineae</taxon>
        <taxon>Agaricaceae</taxon>
        <taxon>Agaricus</taxon>
    </lineage>
</organism>
<evidence type="ECO:0000313" key="16">
    <source>
        <dbReference type="Proteomes" id="UP000629468"/>
    </source>
</evidence>
<dbReference type="InterPro" id="IPR008271">
    <property type="entry name" value="Ser/Thr_kinase_AS"/>
</dbReference>
<dbReference type="GO" id="GO:0005524">
    <property type="term" value="F:ATP binding"/>
    <property type="evidence" value="ECO:0007669"/>
    <property type="project" value="UniProtKB-UniRule"/>
</dbReference>
<dbReference type="PANTHER" id="PTHR24356">
    <property type="entry name" value="SERINE/THREONINE-PROTEIN KINASE"/>
    <property type="match status" value="1"/>
</dbReference>
<feature type="region of interest" description="Disordered" evidence="12">
    <location>
        <begin position="774"/>
        <end position="810"/>
    </location>
</feature>
<dbReference type="CDD" id="cd05573">
    <property type="entry name" value="STKc_ROCK_NDR_like"/>
    <property type="match status" value="1"/>
</dbReference>
<dbReference type="Pfam" id="PF00069">
    <property type="entry name" value="Pkinase"/>
    <property type="match status" value="2"/>
</dbReference>
<comment type="catalytic activity">
    <reaction evidence="9">
        <text>L-threonyl-[protein] + ATP = O-phospho-L-threonyl-[protein] + ADP + H(+)</text>
        <dbReference type="Rhea" id="RHEA:46608"/>
        <dbReference type="Rhea" id="RHEA-COMP:11060"/>
        <dbReference type="Rhea" id="RHEA-COMP:11605"/>
        <dbReference type="ChEBI" id="CHEBI:15378"/>
        <dbReference type="ChEBI" id="CHEBI:30013"/>
        <dbReference type="ChEBI" id="CHEBI:30616"/>
        <dbReference type="ChEBI" id="CHEBI:61977"/>
        <dbReference type="ChEBI" id="CHEBI:456216"/>
        <dbReference type="EC" id="2.7.11.1"/>
    </reaction>
</comment>
<evidence type="ECO:0000256" key="7">
    <source>
        <dbReference type="ARBA" id="ARBA00022840"/>
    </source>
</evidence>
<keyword evidence="7 11" id="KW-0067">ATP-binding</keyword>
<dbReference type="InterPro" id="IPR000961">
    <property type="entry name" value="AGC-kinase_C"/>
</dbReference>